<name>A0A4P8KE89_ENTAV</name>
<evidence type="ECO:0000313" key="6">
    <source>
        <dbReference type="Proteomes" id="UP000316316"/>
    </source>
</evidence>
<evidence type="ECO:0000256" key="4">
    <source>
        <dbReference type="ARBA" id="ARBA00023163"/>
    </source>
</evidence>
<comment type="caution">
    <text evidence="5">The sequence shown here is derived from an EMBL/GenBank/DDBJ whole genome shotgun (WGS) entry which is preliminary data.</text>
</comment>
<gene>
    <name evidence="5" type="ORF">AUF17_17400</name>
</gene>
<dbReference type="SUPFAM" id="SSF55804">
    <property type="entry name" value="Phoshotransferase/anion transport protein"/>
    <property type="match status" value="1"/>
</dbReference>
<dbReference type="GO" id="GO:0008982">
    <property type="term" value="F:protein-N(PI)-phosphohistidine-sugar phosphotransferase activity"/>
    <property type="evidence" value="ECO:0007669"/>
    <property type="project" value="InterPro"/>
</dbReference>
<dbReference type="InterPro" id="IPR036634">
    <property type="entry name" value="PRD_sf"/>
</dbReference>
<sequence length="616" mass="70707">MMALVNRWYQVLQHFITQDRLTLEELELITNTTSQTVKKTIQLLNEQMEHVGKIVEVSGVYQLKVIDSKQFEVVMNGSLKQQMDFNSSSKRMAVLIDCFMKRQDYVMIDDLSELLGVSRSTVNKDLRNLKQLLQEFNISLIGTPNKGLLLQGQEADLRMLYLHHAYDYLEYLSLSETILLVIEEISITKKLDFRTAGLWKKVIGLTLDRIQEGNTLPTAIPYYVNYFSDDAQVEELRVTIEESYSVTLSQFEFDFLCFPLNIFNNNIVDEEVADNSIVHQLFKSMMTTIHESVIIAIDEDQLFKNLRAHFMFLINRIIFRVQTADIFGRDFRTKHAFACELAEIGIRALADVLNKPQCSAEIPYLAIYYELALKADTSGKFKEIAIVCNTGKGTALMLKRQLGNVLGPNIRIAHYSEEEYQTKDLNRYFAIFTTIPLNKTSVPTTLIKLTDLFNDNWLLGEWKRIIASKAASFENIHFNFKTLDSQKSYEENLLLMLNQLEAEKWIDGAFKSYILQKSQEESAVIENGIAFPHGINNQSDQIIAFIGSYPEKPSIEEIELVFLVAIPVDLTMEAEDELLSFYDTIFTISSSPSLRKKVKEVVSKEEYTQLLTKGEV</sequence>
<dbReference type="Gene3D" id="1.10.1790.10">
    <property type="entry name" value="PRD domain"/>
    <property type="match status" value="1"/>
</dbReference>
<keyword evidence="1" id="KW-0677">Repeat</keyword>
<dbReference type="Pfam" id="PF00874">
    <property type="entry name" value="PRD"/>
    <property type="match status" value="1"/>
</dbReference>
<dbReference type="PANTHER" id="PTHR30185:SF18">
    <property type="entry name" value="TRANSCRIPTIONAL REGULATOR MTLR"/>
    <property type="match status" value="1"/>
</dbReference>
<dbReference type="GO" id="GO:0009401">
    <property type="term" value="P:phosphoenolpyruvate-dependent sugar phosphotransferase system"/>
    <property type="evidence" value="ECO:0007669"/>
    <property type="project" value="InterPro"/>
</dbReference>
<dbReference type="InterPro" id="IPR013011">
    <property type="entry name" value="PTS_EIIB_2"/>
</dbReference>
<dbReference type="InterPro" id="IPR036388">
    <property type="entry name" value="WH-like_DNA-bd_sf"/>
</dbReference>
<evidence type="ECO:0000256" key="3">
    <source>
        <dbReference type="ARBA" id="ARBA00023159"/>
    </source>
</evidence>
<dbReference type="Gene3D" id="1.10.10.10">
    <property type="entry name" value="Winged helix-like DNA-binding domain superfamily/Winged helix DNA-binding domain"/>
    <property type="match status" value="1"/>
</dbReference>
<protein>
    <submittedName>
        <fullName evidence="5">Uncharacterized protein</fullName>
    </submittedName>
</protein>
<dbReference type="Pfam" id="PF05043">
    <property type="entry name" value="Mga"/>
    <property type="match status" value="1"/>
</dbReference>
<dbReference type="InterPro" id="IPR007737">
    <property type="entry name" value="Mga_HTH"/>
</dbReference>
<evidence type="ECO:0000256" key="2">
    <source>
        <dbReference type="ARBA" id="ARBA00023015"/>
    </source>
</evidence>
<proteinExistence type="predicted"/>
<dbReference type="AlphaFoldDB" id="A0A4P8KE89"/>
<keyword evidence="4" id="KW-0804">Transcription</keyword>
<dbReference type="EMBL" id="PDXQ01000002">
    <property type="protein sequence ID" value="TRZ28491.1"/>
    <property type="molecule type" value="Genomic_DNA"/>
</dbReference>
<dbReference type="GO" id="GO:0006355">
    <property type="term" value="P:regulation of DNA-templated transcription"/>
    <property type="evidence" value="ECO:0007669"/>
    <property type="project" value="InterPro"/>
</dbReference>
<dbReference type="RefSeq" id="WP_016179063.1">
    <property type="nucleotide sequence ID" value="NZ_CAAKOC010000207.1"/>
</dbReference>
<dbReference type="InterPro" id="IPR016152">
    <property type="entry name" value="PTrfase/Anion_transptr"/>
</dbReference>
<dbReference type="PROSITE" id="PS51372">
    <property type="entry name" value="PRD_2"/>
    <property type="match status" value="1"/>
</dbReference>
<evidence type="ECO:0000256" key="1">
    <source>
        <dbReference type="ARBA" id="ARBA00022737"/>
    </source>
</evidence>
<dbReference type="SUPFAM" id="SSF63520">
    <property type="entry name" value="PTS-regulatory domain, PRD"/>
    <property type="match status" value="1"/>
</dbReference>
<dbReference type="SUPFAM" id="SSF46785">
    <property type="entry name" value="Winged helix' DNA-binding domain"/>
    <property type="match status" value="1"/>
</dbReference>
<keyword evidence="3" id="KW-0010">Activator</keyword>
<dbReference type="InterPro" id="IPR050661">
    <property type="entry name" value="BglG_antiterminators"/>
</dbReference>
<accession>A0A4P8KE89</accession>
<organism evidence="5 6">
    <name type="scientific">Enterococcus avium</name>
    <name type="common">Streptococcus avium</name>
    <dbReference type="NCBI Taxonomy" id="33945"/>
    <lineage>
        <taxon>Bacteria</taxon>
        <taxon>Bacillati</taxon>
        <taxon>Bacillota</taxon>
        <taxon>Bacilli</taxon>
        <taxon>Lactobacillales</taxon>
        <taxon>Enterococcaceae</taxon>
        <taxon>Enterococcus</taxon>
    </lineage>
</organism>
<dbReference type="Gene3D" id="3.40.930.10">
    <property type="entry name" value="Mannitol-specific EII, Chain A"/>
    <property type="match status" value="1"/>
</dbReference>
<dbReference type="InterPro" id="IPR011608">
    <property type="entry name" value="PRD"/>
</dbReference>
<dbReference type="InterPro" id="IPR002178">
    <property type="entry name" value="PTS_EIIA_type-2_dom"/>
</dbReference>
<dbReference type="InterPro" id="IPR036390">
    <property type="entry name" value="WH_DNA-bd_sf"/>
</dbReference>
<reference evidence="5 6" key="1">
    <citation type="submission" date="2017-10" db="EMBL/GenBank/DDBJ databases">
        <title>FDA dAtabase for Regulatory Grade micrObial Sequences (FDA-ARGOS): Supporting development and validation of Infectious Disease Dx tests.</title>
        <authorList>
            <person name="Campos J."/>
            <person name="Goldberg B."/>
            <person name="Tallon L.J."/>
            <person name="Sadzewicz L."/>
            <person name="Sengamalay N."/>
            <person name="Ott S."/>
            <person name="Godinez A."/>
            <person name="Nagaraj S."/>
            <person name="Vyas G."/>
            <person name="Aluvathingal J."/>
            <person name="Nadendla S."/>
            <person name="Geyer C."/>
            <person name="Nandy P."/>
            <person name="Hobson J."/>
            <person name="Sichtig H."/>
        </authorList>
    </citation>
    <scope>NUCLEOTIDE SEQUENCE [LARGE SCALE GENOMIC DNA]</scope>
    <source>
        <strain evidence="5 6">FDAARGOS_185</strain>
    </source>
</reference>
<dbReference type="CDD" id="cd05568">
    <property type="entry name" value="PTS_IIB_bgl_like"/>
    <property type="match status" value="1"/>
</dbReference>
<keyword evidence="2" id="KW-0805">Transcription regulation</keyword>
<dbReference type="PANTHER" id="PTHR30185">
    <property type="entry name" value="CRYPTIC BETA-GLUCOSIDE BGL OPERON ANTITERMINATOR"/>
    <property type="match status" value="1"/>
</dbReference>
<dbReference type="PROSITE" id="PS51099">
    <property type="entry name" value="PTS_EIIB_TYPE_2"/>
    <property type="match status" value="1"/>
</dbReference>
<dbReference type="Proteomes" id="UP000316316">
    <property type="component" value="Unassembled WGS sequence"/>
</dbReference>
<dbReference type="PROSITE" id="PS51094">
    <property type="entry name" value="PTS_EIIA_TYPE_2"/>
    <property type="match status" value="1"/>
</dbReference>
<evidence type="ECO:0000313" key="5">
    <source>
        <dbReference type="EMBL" id="TRZ28491.1"/>
    </source>
</evidence>